<evidence type="ECO:0000313" key="2">
    <source>
        <dbReference type="EMBL" id="KAF7675829.1"/>
    </source>
</evidence>
<feature type="region of interest" description="Disordered" evidence="1">
    <location>
        <begin position="21"/>
        <end position="55"/>
    </location>
</feature>
<dbReference type="AlphaFoldDB" id="A0A8H7B6B2"/>
<dbReference type="RefSeq" id="XP_038786092.1">
    <property type="nucleotide sequence ID" value="XM_038931595.1"/>
</dbReference>
<organism evidence="2 3">
    <name type="scientific">Alternaria burnsii</name>
    <dbReference type="NCBI Taxonomy" id="1187904"/>
    <lineage>
        <taxon>Eukaryota</taxon>
        <taxon>Fungi</taxon>
        <taxon>Dikarya</taxon>
        <taxon>Ascomycota</taxon>
        <taxon>Pezizomycotina</taxon>
        <taxon>Dothideomycetes</taxon>
        <taxon>Pleosporomycetidae</taxon>
        <taxon>Pleosporales</taxon>
        <taxon>Pleosporineae</taxon>
        <taxon>Pleosporaceae</taxon>
        <taxon>Alternaria</taxon>
        <taxon>Alternaria sect. Alternaria</taxon>
    </lineage>
</organism>
<protein>
    <submittedName>
        <fullName evidence="2">Uncharacterized protein</fullName>
    </submittedName>
</protein>
<dbReference type="Proteomes" id="UP000596902">
    <property type="component" value="Unassembled WGS sequence"/>
</dbReference>
<reference evidence="2" key="1">
    <citation type="submission" date="2020-01" db="EMBL/GenBank/DDBJ databases">
        <authorList>
            <person name="Feng Z.H.Z."/>
        </authorList>
    </citation>
    <scope>NUCLEOTIDE SEQUENCE</scope>
    <source>
        <strain evidence="2">CBS107.38</strain>
    </source>
</reference>
<feature type="compositionally biased region" description="Gly residues" evidence="1">
    <location>
        <begin position="149"/>
        <end position="167"/>
    </location>
</feature>
<sequence length="230" mass="23787">MGLFNFLRDDTPPPLYQHGKLGEPGCHLSTVRPRNPDPSGRESSNHRSIRGGSSKAEIFAMTSSLQAPNRRNSTGNAPGFGSALVGLQRGDEVIQEFLGHMNERRSGHRSGASGNFPGPGNRGINPGFFGLPNPRRTGRSRDSFMQGPMGMGREGGGGGGGGGGGVRLDGVGNSHPAWNMDHVNGSADTGSQRRRGQTGVSGGMGGFGAMRGIGFGGGGMDGFGGTCRRH</sequence>
<evidence type="ECO:0000313" key="3">
    <source>
        <dbReference type="Proteomes" id="UP000596902"/>
    </source>
</evidence>
<comment type="caution">
    <text evidence="2">The sequence shown here is derived from an EMBL/GenBank/DDBJ whole genome shotgun (WGS) entry which is preliminary data.</text>
</comment>
<dbReference type="EMBL" id="JAAABM010000008">
    <property type="protein sequence ID" value="KAF7675829.1"/>
    <property type="molecule type" value="Genomic_DNA"/>
</dbReference>
<evidence type="ECO:0000256" key="1">
    <source>
        <dbReference type="SAM" id="MobiDB-lite"/>
    </source>
</evidence>
<dbReference type="GeneID" id="62204773"/>
<name>A0A8H7B6B2_9PLEO</name>
<gene>
    <name evidence="2" type="ORF">GT037_006548</name>
</gene>
<proteinExistence type="predicted"/>
<reference evidence="2" key="2">
    <citation type="submission" date="2020-08" db="EMBL/GenBank/DDBJ databases">
        <title>Draft Genome Sequence of Cumin Blight Pathogen Alternaria burnsii.</title>
        <authorList>
            <person name="Feng Z."/>
        </authorList>
    </citation>
    <scope>NUCLEOTIDE SEQUENCE</scope>
    <source>
        <strain evidence="2">CBS107.38</strain>
    </source>
</reference>
<keyword evidence="3" id="KW-1185">Reference proteome</keyword>
<feature type="region of interest" description="Disordered" evidence="1">
    <location>
        <begin position="104"/>
        <end position="205"/>
    </location>
</feature>
<accession>A0A8H7B6B2</accession>